<keyword evidence="2" id="KW-1185">Reference proteome</keyword>
<sequence length="218" mass="23801">MEFGSFVFGLMTHQCTQTAALLNYDGKSFPVAGIAEVLGALYPTPRELQTHMDTDTGRCTFLATFCARGTLYRLIEHRSMPIYGRAIWLSVCMFIHLSACRYVCECICLSVCLSVSTFVQLSVCPFVSLCTCASVRISVLPSVHLCIFSSMCPSIMGRWVRARGGGESEGVNWRSIGLPRPGPAHFACTRSKTGPLENPVAPVQSARHPAPRVPMFAA</sequence>
<comment type="caution">
    <text evidence="1">The sequence shown here is derived from an EMBL/GenBank/DDBJ whole genome shotgun (WGS) entry which is preliminary data.</text>
</comment>
<evidence type="ECO:0000313" key="1">
    <source>
        <dbReference type="EMBL" id="VEL39145.1"/>
    </source>
</evidence>
<organism evidence="1 2">
    <name type="scientific">Protopolystoma xenopodis</name>
    <dbReference type="NCBI Taxonomy" id="117903"/>
    <lineage>
        <taxon>Eukaryota</taxon>
        <taxon>Metazoa</taxon>
        <taxon>Spiralia</taxon>
        <taxon>Lophotrochozoa</taxon>
        <taxon>Platyhelminthes</taxon>
        <taxon>Monogenea</taxon>
        <taxon>Polyopisthocotylea</taxon>
        <taxon>Polystomatidea</taxon>
        <taxon>Polystomatidae</taxon>
        <taxon>Protopolystoma</taxon>
    </lineage>
</organism>
<reference evidence="1" key="1">
    <citation type="submission" date="2018-11" db="EMBL/GenBank/DDBJ databases">
        <authorList>
            <consortium name="Pathogen Informatics"/>
        </authorList>
    </citation>
    <scope>NUCLEOTIDE SEQUENCE</scope>
</reference>
<gene>
    <name evidence="1" type="ORF">PXEA_LOCUS32585</name>
</gene>
<feature type="non-terminal residue" evidence="1">
    <location>
        <position position="1"/>
    </location>
</feature>
<dbReference type="AlphaFoldDB" id="A0A448XKZ5"/>
<protein>
    <submittedName>
        <fullName evidence="1">Uncharacterized protein</fullName>
    </submittedName>
</protein>
<dbReference type="OrthoDB" id="10265996at2759"/>
<evidence type="ECO:0000313" key="2">
    <source>
        <dbReference type="Proteomes" id="UP000784294"/>
    </source>
</evidence>
<name>A0A448XKZ5_9PLAT</name>
<accession>A0A448XKZ5</accession>
<proteinExistence type="predicted"/>
<dbReference type="Proteomes" id="UP000784294">
    <property type="component" value="Unassembled WGS sequence"/>
</dbReference>
<dbReference type="EMBL" id="CAAALY010260242">
    <property type="protein sequence ID" value="VEL39145.1"/>
    <property type="molecule type" value="Genomic_DNA"/>
</dbReference>